<dbReference type="Pfam" id="PF09527">
    <property type="entry name" value="ATPase_gene1"/>
    <property type="match status" value="1"/>
</dbReference>
<dbReference type="EMBL" id="VWSF01000008">
    <property type="protein sequence ID" value="KAA5545671.1"/>
    <property type="molecule type" value="Genomic_DNA"/>
</dbReference>
<dbReference type="Proteomes" id="UP000323426">
    <property type="component" value="Unassembled WGS sequence"/>
</dbReference>
<keyword evidence="1" id="KW-0812">Transmembrane</keyword>
<dbReference type="InterPro" id="IPR032820">
    <property type="entry name" value="ATPase_put"/>
</dbReference>
<gene>
    <name evidence="2" type="ORF">F0145_12100</name>
</gene>
<evidence type="ECO:0000313" key="2">
    <source>
        <dbReference type="EMBL" id="KAA5545671.1"/>
    </source>
</evidence>
<feature type="transmembrane region" description="Helical" evidence="1">
    <location>
        <begin position="54"/>
        <end position="72"/>
    </location>
</feature>
<proteinExistence type="predicted"/>
<keyword evidence="1" id="KW-0472">Membrane</keyword>
<keyword evidence="3" id="KW-1185">Reference proteome</keyword>
<name>A0A5M6DDN2_9BACT</name>
<sequence length="78" mass="8722">MEPDSESSKNPSRQDQLKPYLKYSGLGFQMIAVLVLAAWGGMALDDRMGNKNPWWTIGLMLLGVTASMYMIIKSVIKK</sequence>
<accession>A0A5M6DDN2</accession>
<organism evidence="2 3">
    <name type="scientific">Adhaeribacter rhizoryzae</name>
    <dbReference type="NCBI Taxonomy" id="2607907"/>
    <lineage>
        <taxon>Bacteria</taxon>
        <taxon>Pseudomonadati</taxon>
        <taxon>Bacteroidota</taxon>
        <taxon>Cytophagia</taxon>
        <taxon>Cytophagales</taxon>
        <taxon>Hymenobacteraceae</taxon>
        <taxon>Adhaeribacter</taxon>
    </lineage>
</organism>
<reference evidence="2 3" key="1">
    <citation type="submission" date="2019-09" db="EMBL/GenBank/DDBJ databases">
        <title>Genome sequence and assembly of Adhaeribacter sp.</title>
        <authorList>
            <person name="Chhetri G."/>
        </authorList>
    </citation>
    <scope>NUCLEOTIDE SEQUENCE [LARGE SCALE GENOMIC DNA]</scope>
    <source>
        <strain evidence="2 3">DK36</strain>
    </source>
</reference>
<comment type="caution">
    <text evidence="2">The sequence shown here is derived from an EMBL/GenBank/DDBJ whole genome shotgun (WGS) entry which is preliminary data.</text>
</comment>
<feature type="transmembrane region" description="Helical" evidence="1">
    <location>
        <begin position="20"/>
        <end position="42"/>
    </location>
</feature>
<dbReference type="AlphaFoldDB" id="A0A5M6DDN2"/>
<protein>
    <submittedName>
        <fullName evidence="2">AtpZ/AtpI family protein</fullName>
    </submittedName>
</protein>
<evidence type="ECO:0000256" key="1">
    <source>
        <dbReference type="SAM" id="Phobius"/>
    </source>
</evidence>
<keyword evidence="1" id="KW-1133">Transmembrane helix</keyword>
<evidence type="ECO:0000313" key="3">
    <source>
        <dbReference type="Proteomes" id="UP000323426"/>
    </source>
</evidence>
<dbReference type="RefSeq" id="WP_150088674.1">
    <property type="nucleotide sequence ID" value="NZ_VWSF01000008.1"/>
</dbReference>